<dbReference type="Proteomes" id="UP000282674">
    <property type="component" value="Unassembled WGS sequence"/>
</dbReference>
<sequence length="59" mass="6562">MQAIATHDDDPSRCSHSRRIHSRRASTSCTARHSRHRTFVAPGLAYRAISQALQGPAYT</sequence>
<dbReference type="EMBL" id="RFFG01000036">
    <property type="protein sequence ID" value="RMI42064.1"/>
    <property type="molecule type" value="Genomic_DNA"/>
</dbReference>
<feature type="compositionally biased region" description="Basic residues" evidence="1">
    <location>
        <begin position="15"/>
        <end position="24"/>
    </location>
</feature>
<evidence type="ECO:0000313" key="2">
    <source>
        <dbReference type="EMBL" id="RMI42064.1"/>
    </source>
</evidence>
<feature type="compositionally biased region" description="Basic and acidic residues" evidence="1">
    <location>
        <begin position="1"/>
        <end position="13"/>
    </location>
</feature>
<organism evidence="2 3">
    <name type="scientific">Actinomadura harenae</name>
    <dbReference type="NCBI Taxonomy" id="2483351"/>
    <lineage>
        <taxon>Bacteria</taxon>
        <taxon>Bacillati</taxon>
        <taxon>Actinomycetota</taxon>
        <taxon>Actinomycetes</taxon>
        <taxon>Streptosporangiales</taxon>
        <taxon>Thermomonosporaceae</taxon>
        <taxon>Actinomadura</taxon>
    </lineage>
</organism>
<comment type="caution">
    <text evidence="2">The sequence shown here is derived from an EMBL/GenBank/DDBJ whole genome shotgun (WGS) entry which is preliminary data.</text>
</comment>
<protein>
    <submittedName>
        <fullName evidence="2">Uncharacterized protein</fullName>
    </submittedName>
</protein>
<keyword evidence="3" id="KW-1185">Reference proteome</keyword>
<evidence type="ECO:0000313" key="3">
    <source>
        <dbReference type="Proteomes" id="UP000282674"/>
    </source>
</evidence>
<evidence type="ECO:0000256" key="1">
    <source>
        <dbReference type="SAM" id="MobiDB-lite"/>
    </source>
</evidence>
<dbReference type="AlphaFoldDB" id="A0A3M2LWX9"/>
<proteinExistence type="predicted"/>
<name>A0A3M2LWX9_9ACTN</name>
<accession>A0A3M2LWX9</accession>
<feature type="region of interest" description="Disordered" evidence="1">
    <location>
        <begin position="1"/>
        <end position="33"/>
    </location>
</feature>
<gene>
    <name evidence="2" type="ORF">EBO15_20630</name>
</gene>
<reference evidence="2 3" key="1">
    <citation type="submission" date="2018-10" db="EMBL/GenBank/DDBJ databases">
        <title>Isolation from soil.</title>
        <authorList>
            <person name="Hu J."/>
        </authorList>
    </citation>
    <scope>NUCLEOTIDE SEQUENCE [LARGE SCALE GENOMIC DNA]</scope>
    <source>
        <strain evidence="2 3">NEAU-Ht49</strain>
    </source>
</reference>